<reference evidence="1 2" key="1">
    <citation type="journal article" date="2022" name="J. Dairy Sci.">
        <title>Genetic diversity of Lactobacillus delbrueckii isolated from raw milk in Hokkaido, Japan.</title>
        <authorList>
            <person name="Tsuchihashi H."/>
            <person name="Ichikawa A."/>
            <person name="Takeda M."/>
            <person name="Koizumi A."/>
            <person name="Mizoguchi C."/>
            <person name="Ishida T."/>
            <person name="Kimura K."/>
        </authorList>
    </citation>
    <scope>NUCLEOTIDE SEQUENCE [LARGE SCALE GENOMIC DNA]</scope>
    <source>
        <strain evidence="1 2">ME-791</strain>
    </source>
</reference>
<proteinExistence type="predicted"/>
<evidence type="ECO:0000313" key="1">
    <source>
        <dbReference type="EMBL" id="GHN34735.1"/>
    </source>
</evidence>
<organism evidence="1 2">
    <name type="scientific">Lactobacillus delbrueckii</name>
    <dbReference type="NCBI Taxonomy" id="1584"/>
    <lineage>
        <taxon>Bacteria</taxon>
        <taxon>Bacillati</taxon>
        <taxon>Bacillota</taxon>
        <taxon>Bacilli</taxon>
        <taxon>Lactobacillales</taxon>
        <taxon>Lactobacillaceae</taxon>
        <taxon>Lactobacillus</taxon>
    </lineage>
</organism>
<protein>
    <recommendedName>
        <fullName evidence="3">Integrase</fullName>
    </recommendedName>
</protein>
<comment type="caution">
    <text evidence="1">The sequence shown here is derived from an EMBL/GenBank/DDBJ whole genome shotgun (WGS) entry which is preliminary data.</text>
</comment>
<dbReference type="EMBL" id="BNHY01000078">
    <property type="protein sequence ID" value="GHN34735.1"/>
    <property type="molecule type" value="Genomic_DNA"/>
</dbReference>
<name>A0ABD0AI95_9LACO</name>
<dbReference type="RefSeq" id="WP_231524323.1">
    <property type="nucleotide sequence ID" value="NZ_BNHQ01000078.1"/>
</dbReference>
<evidence type="ECO:0008006" key="3">
    <source>
        <dbReference type="Google" id="ProtNLM"/>
    </source>
</evidence>
<accession>A0ABD0AI95</accession>
<dbReference type="AlphaFoldDB" id="A0ABD0AI95"/>
<gene>
    <name evidence="1" type="ORF">ME791_18870</name>
</gene>
<sequence length="111" mass="13461">MSGHVDSDSVYAGNPAKKLMTLDEFRVKREKKQLEEAKNVVLEYKRRFNKMPPESELDEYFFLFRKDDNLSAFKEKMELMRNYNVSKKTIQTHKTRFKDYQDFLNYCLKEE</sequence>
<evidence type="ECO:0000313" key="2">
    <source>
        <dbReference type="Proteomes" id="UP001054884"/>
    </source>
</evidence>
<dbReference type="Proteomes" id="UP001054884">
    <property type="component" value="Unassembled WGS sequence"/>
</dbReference>